<dbReference type="Proteomes" id="UP000031637">
    <property type="component" value="Chromosome"/>
</dbReference>
<proteinExistence type="predicted"/>
<accession>W0SAV0</accession>
<organism evidence="2 3">
    <name type="scientific">Sulfuritalea hydrogenivorans sk43H</name>
    <dbReference type="NCBI Taxonomy" id="1223802"/>
    <lineage>
        <taxon>Bacteria</taxon>
        <taxon>Pseudomonadati</taxon>
        <taxon>Pseudomonadota</taxon>
        <taxon>Betaproteobacteria</taxon>
        <taxon>Nitrosomonadales</taxon>
        <taxon>Sterolibacteriaceae</taxon>
        <taxon>Sulfuritalea</taxon>
    </lineage>
</organism>
<evidence type="ECO:0000313" key="3">
    <source>
        <dbReference type="Proteomes" id="UP000031637"/>
    </source>
</evidence>
<dbReference type="KEGG" id="shd:SUTH_00510"/>
<dbReference type="RefSeq" id="WP_041096846.1">
    <property type="nucleotide sequence ID" value="NZ_AP012547.1"/>
</dbReference>
<dbReference type="STRING" id="1223802.SUTH_00510"/>
<dbReference type="OrthoDB" id="8522166at2"/>
<keyword evidence="1" id="KW-0732">Signal</keyword>
<keyword evidence="3" id="KW-1185">Reference proteome</keyword>
<sequence>MKQRHVFHYVGPTIALVLAGVSLSAAALDFKFGDGLDAKFNATVTAGTMIRTEAPDSGVYGSLAGPLVGLPAGQLGTNGNSSDLNFKKNKPVSTVLKGVADLEIKGEAFGVFVRAMAWDDFELKSGDRLYGNIPNGFQQNAPLSNAGFASESRFSNAIITDAYVFGKASVGSASMLSGRVGRQVVNWGKAQFTGGGINVINPVNLAAQQRPGALPEEVKIPVGMVYLDLANGKQWGLDGFMQYEFRQTVSPGCGTFFVTANYLPTGCNFVAVTGANDPASLSTNRYLHRSADILARDSGQYGLSLRYSAESLNTEFRGYTMKYHSRTPSLRGTIANVAGGYGTFNPATNNLTRITDPNGAKYGLIYVEDIRLYGVSFDTRPTPSLRAYGEIAYRPNQPLNLNASDQINAFTTRSATSALQLAKNVNAIAPGGTFDAYDRFKVTTLSLGASKVFDKALGAERVTLTGELGWSHVGGLPDLGVLRYGRSDIYGIAAINGQVCTDTTVAQKSCAHDGFITSNASGYRVRVSAAYPAAFFGATLTPTVTLAQDVTGYSYDGSFVKNRRTIIAGMRSEWDKKYYADIQYTQYSGANYFTLIDRDNVTLVLGMKF</sequence>
<evidence type="ECO:0000313" key="2">
    <source>
        <dbReference type="EMBL" id="BAO28324.1"/>
    </source>
</evidence>
<dbReference type="Pfam" id="PF06980">
    <property type="entry name" value="DUF1302"/>
    <property type="match status" value="1"/>
</dbReference>
<evidence type="ECO:0008006" key="4">
    <source>
        <dbReference type="Google" id="ProtNLM"/>
    </source>
</evidence>
<dbReference type="HOGENOM" id="CLU_016532_0_0_4"/>
<protein>
    <recommendedName>
        <fullName evidence="4">DUF1302 domain-containing protein</fullName>
    </recommendedName>
</protein>
<evidence type="ECO:0000256" key="1">
    <source>
        <dbReference type="SAM" id="SignalP"/>
    </source>
</evidence>
<dbReference type="InterPro" id="IPR010727">
    <property type="entry name" value="DUF1302"/>
</dbReference>
<dbReference type="EMBL" id="AP012547">
    <property type="protein sequence ID" value="BAO28324.1"/>
    <property type="molecule type" value="Genomic_DNA"/>
</dbReference>
<name>W0SAV0_9PROT</name>
<feature type="chain" id="PRO_5004795200" description="DUF1302 domain-containing protein" evidence="1">
    <location>
        <begin position="28"/>
        <end position="609"/>
    </location>
</feature>
<dbReference type="AlphaFoldDB" id="W0SAV0"/>
<gene>
    <name evidence="2" type="ORF">SUTH_00510</name>
</gene>
<reference evidence="2 3" key="1">
    <citation type="journal article" date="2014" name="Syst. Appl. Microbiol.">
        <title>Complete genomes of freshwater sulfur oxidizers Sulfuricella denitrificans skB26 and Sulfuritalea hydrogenivorans sk43H: genetic insights into the sulfur oxidation pathway of betaproteobacteria.</title>
        <authorList>
            <person name="Watanabe T."/>
            <person name="Kojima H."/>
            <person name="Fukui M."/>
        </authorList>
    </citation>
    <scope>NUCLEOTIDE SEQUENCE [LARGE SCALE GENOMIC DNA]</scope>
    <source>
        <strain evidence="2">DSM22779</strain>
    </source>
</reference>
<feature type="signal peptide" evidence="1">
    <location>
        <begin position="1"/>
        <end position="27"/>
    </location>
</feature>